<evidence type="ECO:0000313" key="7">
    <source>
        <dbReference type="Proteomes" id="UP000779507"/>
    </source>
</evidence>
<dbReference type="InterPro" id="IPR000601">
    <property type="entry name" value="PKD_dom"/>
</dbReference>
<dbReference type="CDD" id="cd00146">
    <property type="entry name" value="PKD"/>
    <property type="match status" value="1"/>
</dbReference>
<keyword evidence="1" id="KW-0645">Protease</keyword>
<dbReference type="Pfam" id="PF18911">
    <property type="entry name" value="PKD_4"/>
    <property type="match status" value="1"/>
</dbReference>
<evidence type="ECO:0000256" key="4">
    <source>
        <dbReference type="SAM" id="MobiDB-lite"/>
    </source>
</evidence>
<feature type="compositionally biased region" description="Polar residues" evidence="4">
    <location>
        <begin position="73"/>
        <end position="83"/>
    </location>
</feature>
<evidence type="ECO:0000259" key="5">
    <source>
        <dbReference type="PROSITE" id="PS50093"/>
    </source>
</evidence>
<evidence type="ECO:0000256" key="2">
    <source>
        <dbReference type="ARBA" id="ARBA00022801"/>
    </source>
</evidence>
<dbReference type="EMBL" id="JABSNP010000014">
    <property type="protein sequence ID" value="NRT20075.1"/>
    <property type="molecule type" value="Genomic_DNA"/>
</dbReference>
<dbReference type="RefSeq" id="WP_173810801.1">
    <property type="nucleotide sequence ID" value="NZ_JABSNP010000014.1"/>
</dbReference>
<dbReference type="InterPro" id="IPR022409">
    <property type="entry name" value="PKD/Chitinase_dom"/>
</dbReference>
<evidence type="ECO:0000256" key="3">
    <source>
        <dbReference type="ARBA" id="ARBA00022807"/>
    </source>
</evidence>
<dbReference type="PROSITE" id="PS51257">
    <property type="entry name" value="PROKAR_LIPOPROTEIN"/>
    <property type="match status" value="1"/>
</dbReference>
<dbReference type="Gene3D" id="3.90.1720.10">
    <property type="entry name" value="endopeptidase domain like (from Nostoc punctiforme)"/>
    <property type="match status" value="1"/>
</dbReference>
<dbReference type="InterPro" id="IPR035986">
    <property type="entry name" value="PKD_dom_sf"/>
</dbReference>
<dbReference type="Gene3D" id="2.60.40.10">
    <property type="entry name" value="Immunoglobulins"/>
    <property type="match status" value="1"/>
</dbReference>
<keyword evidence="2" id="KW-0378">Hydrolase</keyword>
<dbReference type="InterPro" id="IPR000064">
    <property type="entry name" value="NLP_P60_dom"/>
</dbReference>
<proteinExistence type="predicted"/>
<dbReference type="Pfam" id="PF00877">
    <property type="entry name" value="NLPC_P60"/>
    <property type="match status" value="1"/>
</dbReference>
<dbReference type="PROSITE" id="PS50093">
    <property type="entry name" value="PKD"/>
    <property type="match status" value="1"/>
</dbReference>
<keyword evidence="3" id="KW-0788">Thiol protease</keyword>
<gene>
    <name evidence="6" type="ORF">HNP98_002914</name>
</gene>
<comment type="caution">
    <text evidence="6">The sequence shown here is derived from an EMBL/GenBank/DDBJ whole genome shotgun (WGS) entry which is preliminary data.</text>
</comment>
<evidence type="ECO:0000256" key="1">
    <source>
        <dbReference type="ARBA" id="ARBA00022670"/>
    </source>
</evidence>
<dbReference type="SUPFAM" id="SSF49299">
    <property type="entry name" value="PKD domain"/>
    <property type="match status" value="1"/>
</dbReference>
<dbReference type="InterPro" id="IPR013783">
    <property type="entry name" value="Ig-like_fold"/>
</dbReference>
<protein>
    <recommendedName>
        <fullName evidence="5">PKD domain-containing protein</fullName>
    </recommendedName>
</protein>
<evidence type="ECO:0000313" key="6">
    <source>
        <dbReference type="EMBL" id="NRT20075.1"/>
    </source>
</evidence>
<feature type="domain" description="PKD" evidence="5">
    <location>
        <begin position="338"/>
        <end position="381"/>
    </location>
</feature>
<keyword evidence="7" id="KW-1185">Reference proteome</keyword>
<feature type="region of interest" description="Disordered" evidence="4">
    <location>
        <begin position="61"/>
        <end position="83"/>
    </location>
</feature>
<accession>A0ABX2FUJ1</accession>
<organism evidence="6 7">
    <name type="scientific">Hymenobacter caeli</name>
    <dbReference type="NCBI Taxonomy" id="2735894"/>
    <lineage>
        <taxon>Bacteria</taxon>
        <taxon>Pseudomonadati</taxon>
        <taxon>Bacteroidota</taxon>
        <taxon>Cytophagia</taxon>
        <taxon>Cytophagales</taxon>
        <taxon>Hymenobacteraceae</taxon>
        <taxon>Hymenobacter</taxon>
    </lineage>
</organism>
<reference evidence="6 7" key="1">
    <citation type="submission" date="2020-05" db="EMBL/GenBank/DDBJ databases">
        <title>Genomic Encyclopedia of Type Strains, Phase IV (KMG-V): Genome sequencing to study the core and pangenomes of soil and plant-associated prokaryotes.</title>
        <authorList>
            <person name="Whitman W."/>
        </authorList>
    </citation>
    <scope>NUCLEOTIDE SEQUENCE [LARGE SCALE GENOMIC DNA]</scope>
    <source>
        <strain evidence="6 7">9A</strain>
    </source>
</reference>
<name>A0ABX2FUJ1_9BACT</name>
<dbReference type="SMART" id="SM00089">
    <property type="entry name" value="PKD"/>
    <property type="match status" value="1"/>
</dbReference>
<sequence>MNTSKHRFAFVLAISLSLFGCEKESQEIEQTPQGVGDTLNAEDNEFLEAASAPNPTLQEILDSDGKPLARRGNGSSTGTQDQAGTLTTDMLKYAQTLCDKKKLPMPGKGTDEPTHYGLVYSFGQRDLDHRLPPPKGDSLHRSYKVIGTDCSGLMINLLQKVGINIDGKNTSVSSFEVELNKALSQNASFAGLSAVNKGRIPANEIKSGDFILWRKYGRDHMGIIAPLTGDRLRIFQSNGTGTPSLCTVQPECSTLTATQRRERANSEQEKNLGTSRGVHPLDFAMLIGNSSIGATLNKYWGEHYEVLRIQVLSIKPELTLGFVKRQYNFEASIGQLPPNGSLLWDFGDKTPVVPTTGVKVSHSYAAVGTYTTSLRVVDASGKEFSKASAKTSITDCSQANIAEMAFLLGPGGQGKVWRWATFAVTSAGDCQGPTTGNPTIDFFPNGKVTFQNLGAVGKYNVKGCTYISAKNSGTGSYCLQSKHLLLKVDASNDYDGGDVEADIVNFTATKMTLIAPSKEGIPLTLYLVAD</sequence>
<dbReference type="Proteomes" id="UP000779507">
    <property type="component" value="Unassembled WGS sequence"/>
</dbReference>